<dbReference type="AlphaFoldDB" id="A0A9N9FYN2"/>
<organism evidence="1 2">
    <name type="scientific">Diversispora eburnea</name>
    <dbReference type="NCBI Taxonomy" id="1213867"/>
    <lineage>
        <taxon>Eukaryota</taxon>
        <taxon>Fungi</taxon>
        <taxon>Fungi incertae sedis</taxon>
        <taxon>Mucoromycota</taxon>
        <taxon>Glomeromycotina</taxon>
        <taxon>Glomeromycetes</taxon>
        <taxon>Diversisporales</taxon>
        <taxon>Diversisporaceae</taxon>
        <taxon>Diversispora</taxon>
    </lineage>
</organism>
<proteinExistence type="predicted"/>
<dbReference type="EMBL" id="CAJVPK010001031">
    <property type="protein sequence ID" value="CAG8566634.1"/>
    <property type="molecule type" value="Genomic_DNA"/>
</dbReference>
<dbReference type="Proteomes" id="UP000789706">
    <property type="component" value="Unassembled WGS sequence"/>
</dbReference>
<name>A0A9N9FYN2_9GLOM</name>
<protein>
    <submittedName>
        <fullName evidence="1">4500_t:CDS:1</fullName>
    </submittedName>
</protein>
<sequence length="88" mass="10369">MAKNDLTIEQYKTRVNQWFQLDENRQSRNLQIVDPILITRVAELEDWKFNHLSGVERKVAIGNVINNKETSVLEVCRGCEHKETRETK</sequence>
<comment type="caution">
    <text evidence="1">The sequence shown here is derived from an EMBL/GenBank/DDBJ whole genome shotgun (WGS) entry which is preliminary data.</text>
</comment>
<evidence type="ECO:0000313" key="2">
    <source>
        <dbReference type="Proteomes" id="UP000789706"/>
    </source>
</evidence>
<accession>A0A9N9FYN2</accession>
<keyword evidence="2" id="KW-1185">Reference proteome</keyword>
<reference evidence="1" key="1">
    <citation type="submission" date="2021-06" db="EMBL/GenBank/DDBJ databases">
        <authorList>
            <person name="Kallberg Y."/>
            <person name="Tangrot J."/>
            <person name="Rosling A."/>
        </authorList>
    </citation>
    <scope>NUCLEOTIDE SEQUENCE</scope>
    <source>
        <strain evidence="1">AZ414A</strain>
    </source>
</reference>
<gene>
    <name evidence="1" type="ORF">DEBURN_LOCUS7861</name>
</gene>
<evidence type="ECO:0000313" key="1">
    <source>
        <dbReference type="EMBL" id="CAG8566634.1"/>
    </source>
</evidence>